<dbReference type="Gene3D" id="2.60.40.2030">
    <property type="match status" value="2"/>
</dbReference>
<dbReference type="SUPFAM" id="SSF141072">
    <property type="entry name" value="CalX-like"/>
    <property type="match status" value="2"/>
</dbReference>
<protein>
    <recommendedName>
        <fullName evidence="5">Calx-beta domain-containing protein</fullName>
    </recommendedName>
</protein>
<evidence type="ECO:0000256" key="1">
    <source>
        <dbReference type="ARBA" id="ARBA00022729"/>
    </source>
</evidence>
<evidence type="ECO:0000313" key="7">
    <source>
        <dbReference type="Proteomes" id="UP001206312"/>
    </source>
</evidence>
<dbReference type="RefSeq" id="WP_252742062.1">
    <property type="nucleotide sequence ID" value="NZ_JAMXIB010000011.1"/>
</dbReference>
<feature type="domain" description="Calx-beta" evidence="5">
    <location>
        <begin position="141"/>
        <end position="239"/>
    </location>
</feature>
<dbReference type="PANTHER" id="PTHR11878">
    <property type="entry name" value="SODIUM/CALCIUM EXCHANGER"/>
    <property type="match status" value="1"/>
</dbReference>
<dbReference type="Pfam" id="PF03160">
    <property type="entry name" value="Calx-beta"/>
    <property type="match status" value="1"/>
</dbReference>
<comment type="caution">
    <text evidence="6">The sequence shown here is derived from an EMBL/GenBank/DDBJ whole genome shotgun (WGS) entry which is preliminary data.</text>
</comment>
<proteinExistence type="predicted"/>
<keyword evidence="4" id="KW-0406">Ion transport</keyword>
<dbReference type="InterPro" id="IPR038081">
    <property type="entry name" value="CalX-like_sf"/>
</dbReference>
<evidence type="ECO:0000256" key="4">
    <source>
        <dbReference type="ARBA" id="ARBA00023065"/>
    </source>
</evidence>
<dbReference type="InterPro" id="IPR051171">
    <property type="entry name" value="CaCA"/>
</dbReference>
<organism evidence="6 7">
    <name type="scientific">Robiginitalea marina</name>
    <dbReference type="NCBI Taxonomy" id="2954105"/>
    <lineage>
        <taxon>Bacteria</taxon>
        <taxon>Pseudomonadati</taxon>
        <taxon>Bacteroidota</taxon>
        <taxon>Flavobacteriia</taxon>
        <taxon>Flavobacteriales</taxon>
        <taxon>Flavobacteriaceae</taxon>
        <taxon>Robiginitalea</taxon>
    </lineage>
</organism>
<keyword evidence="3" id="KW-0106">Calcium</keyword>
<keyword evidence="2" id="KW-0677">Repeat</keyword>
<dbReference type="InterPro" id="IPR003644">
    <property type="entry name" value="Calx_beta"/>
</dbReference>
<feature type="non-terminal residue" evidence="6">
    <location>
        <position position="282"/>
    </location>
</feature>
<reference evidence="6 7" key="1">
    <citation type="submission" date="2022-06" db="EMBL/GenBank/DDBJ databases">
        <authorList>
            <person name="Xuan X."/>
        </authorList>
    </citation>
    <scope>NUCLEOTIDE SEQUENCE [LARGE SCALE GENOMIC DNA]</scope>
    <source>
        <strain evidence="6 7">2V75</strain>
    </source>
</reference>
<keyword evidence="4" id="KW-0813">Transport</keyword>
<evidence type="ECO:0000313" key="6">
    <source>
        <dbReference type="EMBL" id="MCO5725693.1"/>
    </source>
</evidence>
<accession>A0ABT1B251</accession>
<keyword evidence="7" id="KW-1185">Reference proteome</keyword>
<sequence>MKLNTLCSICRVLPFCKGIRFFLFFFLIAGTTSFAQTLSINDVSQAEGSGGGTTTFTFTVSINEGPQADPIQFEYSTADGTAEEPGDYLQASNLLEIIPAGDTSVEIDITVIADDDLEGNETFLVQLANPTDGISLADNTGTGTIQNDDSATLTITNQAVLEDAGSMVFTVTLDNAVQDGTAVNYSFTDGSATGGGVDFTGTAGTLTFAGTVNEQETITVPINDDAVVEGTESFTVILGTPTNGVGVSGSPATGTINDNDSAAITIADVTVTEGAGMLFTVT</sequence>
<dbReference type="SMART" id="SM00237">
    <property type="entry name" value="Calx_beta"/>
    <property type="match status" value="2"/>
</dbReference>
<dbReference type="Proteomes" id="UP001206312">
    <property type="component" value="Unassembled WGS sequence"/>
</dbReference>
<keyword evidence="1" id="KW-0732">Signal</keyword>
<name>A0ABT1B251_9FLAO</name>
<evidence type="ECO:0000256" key="3">
    <source>
        <dbReference type="ARBA" id="ARBA00022837"/>
    </source>
</evidence>
<evidence type="ECO:0000259" key="5">
    <source>
        <dbReference type="SMART" id="SM00237"/>
    </source>
</evidence>
<dbReference type="EMBL" id="JAMXIB010000011">
    <property type="protein sequence ID" value="MCO5725693.1"/>
    <property type="molecule type" value="Genomic_DNA"/>
</dbReference>
<dbReference type="PANTHER" id="PTHR11878:SF65">
    <property type="entry name" value="NA_CA-EXCHANGE PROTEIN, ISOFORM G"/>
    <property type="match status" value="1"/>
</dbReference>
<feature type="domain" description="Calx-beta" evidence="5">
    <location>
        <begin position="38"/>
        <end position="128"/>
    </location>
</feature>
<evidence type="ECO:0000256" key="2">
    <source>
        <dbReference type="ARBA" id="ARBA00022737"/>
    </source>
</evidence>
<gene>
    <name evidence="6" type="ORF">NG653_12565</name>
</gene>